<comment type="caution">
    <text evidence="2">The sequence shown here is derived from an EMBL/GenBank/DDBJ whole genome shotgun (WGS) entry which is preliminary data.</text>
</comment>
<evidence type="ECO:0000256" key="1">
    <source>
        <dbReference type="SAM" id="Phobius"/>
    </source>
</evidence>
<accession>A0A9J6BDK1</accession>
<dbReference type="OrthoDB" id="7736698at2759"/>
<organism evidence="2 3">
    <name type="scientific">Polypedilum vanderplanki</name>
    <name type="common">Sleeping chironomid midge</name>
    <dbReference type="NCBI Taxonomy" id="319348"/>
    <lineage>
        <taxon>Eukaryota</taxon>
        <taxon>Metazoa</taxon>
        <taxon>Ecdysozoa</taxon>
        <taxon>Arthropoda</taxon>
        <taxon>Hexapoda</taxon>
        <taxon>Insecta</taxon>
        <taxon>Pterygota</taxon>
        <taxon>Neoptera</taxon>
        <taxon>Endopterygota</taxon>
        <taxon>Diptera</taxon>
        <taxon>Nematocera</taxon>
        <taxon>Chironomoidea</taxon>
        <taxon>Chironomidae</taxon>
        <taxon>Chironominae</taxon>
        <taxon>Polypedilum</taxon>
        <taxon>Polypedilum</taxon>
    </lineage>
</organism>
<reference evidence="2" key="1">
    <citation type="submission" date="2021-03" db="EMBL/GenBank/DDBJ databases">
        <title>Chromosome level genome of the anhydrobiotic midge Polypedilum vanderplanki.</title>
        <authorList>
            <person name="Yoshida Y."/>
            <person name="Kikawada T."/>
            <person name="Gusev O."/>
        </authorList>
    </citation>
    <scope>NUCLEOTIDE SEQUENCE</scope>
    <source>
        <strain evidence="2">NIAS01</strain>
        <tissue evidence="2">Whole body or cell culture</tissue>
    </source>
</reference>
<keyword evidence="1" id="KW-1133">Transmembrane helix</keyword>
<keyword evidence="1" id="KW-0472">Membrane</keyword>
<dbReference type="Proteomes" id="UP001107558">
    <property type="component" value="Chromosome 4"/>
</dbReference>
<dbReference type="Pfam" id="PF13855">
    <property type="entry name" value="LRR_8"/>
    <property type="match status" value="1"/>
</dbReference>
<feature type="transmembrane region" description="Helical" evidence="1">
    <location>
        <begin position="248"/>
        <end position="268"/>
    </location>
</feature>
<evidence type="ECO:0000313" key="3">
    <source>
        <dbReference type="Proteomes" id="UP001107558"/>
    </source>
</evidence>
<keyword evidence="3" id="KW-1185">Reference proteome</keyword>
<evidence type="ECO:0000313" key="2">
    <source>
        <dbReference type="EMBL" id="KAG5667703.1"/>
    </source>
</evidence>
<dbReference type="SUPFAM" id="SSF52058">
    <property type="entry name" value="L domain-like"/>
    <property type="match status" value="1"/>
</dbReference>
<dbReference type="InterPro" id="IPR001611">
    <property type="entry name" value="Leu-rich_rpt"/>
</dbReference>
<keyword evidence="1" id="KW-0812">Transmembrane</keyword>
<dbReference type="AlphaFoldDB" id="A0A9J6BDK1"/>
<dbReference type="EMBL" id="JADBJN010000004">
    <property type="protein sequence ID" value="KAG5667703.1"/>
    <property type="molecule type" value="Genomic_DNA"/>
</dbReference>
<dbReference type="Gene3D" id="3.80.10.10">
    <property type="entry name" value="Ribonuclease Inhibitor"/>
    <property type="match status" value="1"/>
</dbReference>
<proteinExistence type="predicted"/>
<dbReference type="InterPro" id="IPR032675">
    <property type="entry name" value="LRR_dom_sf"/>
</dbReference>
<sequence length="273" mass="30762">MENSKLNSVEPKIKIDAVCATSWVSWGKHLTKAISECAIIDDLKVTSRNYEFHSIVGNKDDSPKKENFTGIHIKNKVLNYFPSNLGELMPNLIGFSVESSKLMEITQNDLKAFTKMQHLWIGVNLIKVIEKDLFKYNPDLIYINFRDNLIKKVDPKVFDNLYDLKHLIIVRNECIDGQANSYGQVKELSELVAEKCGGQSKRTTTTTTLAPTSNSKIKIPIDESQDDDDKGVEEKVIETQQIGLPVKVGFIVGIILLCFAVGIAVYCFRKRCS</sequence>
<name>A0A9J6BDK1_POLVA</name>
<gene>
    <name evidence="2" type="ORF">PVAND_015674</name>
</gene>
<protein>
    <submittedName>
        <fullName evidence="2">Uncharacterized protein</fullName>
    </submittedName>
</protein>